<accession>A0ABU0LJI6</accession>
<reference evidence="1 2" key="1">
    <citation type="submission" date="2023-07" db="EMBL/GenBank/DDBJ databases">
        <title>Genomic Encyclopedia of Type Strains, Phase IV (KMG-IV): sequencing the most valuable type-strain genomes for metagenomic binning, comparative biology and taxonomic classification.</title>
        <authorList>
            <person name="Goeker M."/>
        </authorList>
    </citation>
    <scope>NUCLEOTIDE SEQUENCE [LARGE SCALE GENOMIC DNA]</scope>
    <source>
        <strain evidence="1 2">DSM 3770</strain>
    </source>
</reference>
<name>A0ABU0LJI6_XANAG</name>
<dbReference type="Proteomes" id="UP001241747">
    <property type="component" value="Unassembled WGS sequence"/>
</dbReference>
<dbReference type="EC" id="1.2.7.12" evidence="1"/>
<dbReference type="GO" id="GO:0018493">
    <property type="term" value="F:formylmethanofuran dehydrogenase activity"/>
    <property type="evidence" value="ECO:0007669"/>
    <property type="project" value="UniProtKB-EC"/>
</dbReference>
<sequence>MARAHTPVVAGLGGDVEALRAAFRLAQASGAALDGSDLDGAYSELSVLAASGAMATTPAEARARADLLLLVGRATDHAVTDFTCAGTPPRQAAGTERRVIALGGIRAGAEAMPAPAGLVPTLGLLRAALASRPSARPEHADVARALKGARFGVVLYDPAELGEMGVDMVLGLMRDLNATTRFSSCALVEPAARLVVAVSAWTLGQAPRSGLGRGVPEHDPWRFNAERQVCSGEADTLVWVHPSVPPPAWTRSLPALALLADPRGDEADIVVAVAAPGRDSAGTLWDAERATMTFRPATAPRTDRPAAAVILDALTERVTMERGHPC</sequence>
<evidence type="ECO:0000313" key="2">
    <source>
        <dbReference type="Proteomes" id="UP001241747"/>
    </source>
</evidence>
<organism evidence="1 2">
    <name type="scientific">Xanthobacter agilis</name>
    <dbReference type="NCBI Taxonomy" id="47492"/>
    <lineage>
        <taxon>Bacteria</taxon>
        <taxon>Pseudomonadati</taxon>
        <taxon>Pseudomonadota</taxon>
        <taxon>Alphaproteobacteria</taxon>
        <taxon>Hyphomicrobiales</taxon>
        <taxon>Xanthobacteraceae</taxon>
        <taxon>Xanthobacter</taxon>
    </lineage>
</organism>
<keyword evidence="2" id="KW-1185">Reference proteome</keyword>
<keyword evidence="1" id="KW-0560">Oxidoreductase</keyword>
<evidence type="ECO:0000313" key="1">
    <source>
        <dbReference type="EMBL" id="MDQ0507294.1"/>
    </source>
</evidence>
<gene>
    <name evidence="1" type="ORF">QOZ94_004117</name>
</gene>
<proteinExistence type="predicted"/>
<comment type="caution">
    <text evidence="1">The sequence shown here is derived from an EMBL/GenBank/DDBJ whole genome shotgun (WGS) entry which is preliminary data.</text>
</comment>
<dbReference type="EMBL" id="JAUSVY010000016">
    <property type="protein sequence ID" value="MDQ0507294.1"/>
    <property type="molecule type" value="Genomic_DNA"/>
</dbReference>
<protein>
    <submittedName>
        <fullName evidence="1">Formylmethanofuran dehydrogenase subunit B</fullName>
        <ecNumber evidence="1">1.2.7.12</ecNumber>
    </submittedName>
</protein>
<dbReference type="RefSeq" id="WP_237347459.1">
    <property type="nucleotide sequence ID" value="NZ_JABWGX010000035.1"/>
</dbReference>